<protein>
    <submittedName>
        <fullName evidence="1">Uncharacterized protein</fullName>
    </submittedName>
</protein>
<proteinExistence type="predicted"/>
<evidence type="ECO:0000313" key="1">
    <source>
        <dbReference type="EMBL" id="PVH64552.1"/>
    </source>
</evidence>
<dbReference type="EMBL" id="CM008047">
    <property type="protein sequence ID" value="PVH64552.1"/>
    <property type="molecule type" value="Genomic_DNA"/>
</dbReference>
<dbReference type="Proteomes" id="UP000243499">
    <property type="component" value="Chromosome 2"/>
</dbReference>
<reference evidence="1" key="1">
    <citation type="submission" date="2018-04" db="EMBL/GenBank/DDBJ databases">
        <title>WGS assembly of Panicum hallii.</title>
        <authorList>
            <person name="Lovell J."/>
            <person name="Jenkins J."/>
            <person name="Lowry D."/>
            <person name="Mamidi S."/>
            <person name="Sreedasyam A."/>
            <person name="Weng X."/>
            <person name="Barry K."/>
            <person name="Bonette J."/>
            <person name="Campitelli B."/>
            <person name="Daum C."/>
            <person name="Gordon S."/>
            <person name="Gould B."/>
            <person name="Lipzen A."/>
            <person name="Macqueen A."/>
            <person name="Palacio-Mejia J."/>
            <person name="Plott C."/>
            <person name="Shakirov E."/>
            <person name="Shu S."/>
            <person name="Yoshinaga Y."/>
            <person name="Zane M."/>
            <person name="Rokhsar D."/>
            <person name="Grimwood J."/>
            <person name="Schmutz J."/>
            <person name="Juenger T."/>
        </authorList>
    </citation>
    <scope>NUCLEOTIDE SEQUENCE [LARGE SCALE GENOMIC DNA]</scope>
    <source>
        <strain evidence="1">FIL2</strain>
    </source>
</reference>
<name>A0A2T8KR08_9POAL</name>
<dbReference type="Gramene" id="PVH64552">
    <property type="protein sequence ID" value="PVH64552"/>
    <property type="gene ID" value="PAHAL_2G301100"/>
</dbReference>
<gene>
    <name evidence="1" type="ORF">PAHAL_2G301100</name>
</gene>
<accession>A0A2T8KR08</accession>
<dbReference type="AlphaFoldDB" id="A0A2T8KR08"/>
<organism evidence="1">
    <name type="scientific">Panicum hallii</name>
    <dbReference type="NCBI Taxonomy" id="206008"/>
    <lineage>
        <taxon>Eukaryota</taxon>
        <taxon>Viridiplantae</taxon>
        <taxon>Streptophyta</taxon>
        <taxon>Embryophyta</taxon>
        <taxon>Tracheophyta</taxon>
        <taxon>Spermatophyta</taxon>
        <taxon>Magnoliopsida</taxon>
        <taxon>Liliopsida</taxon>
        <taxon>Poales</taxon>
        <taxon>Poaceae</taxon>
        <taxon>PACMAD clade</taxon>
        <taxon>Panicoideae</taxon>
        <taxon>Panicodae</taxon>
        <taxon>Paniceae</taxon>
        <taxon>Panicinae</taxon>
        <taxon>Panicum</taxon>
        <taxon>Panicum sect. Panicum</taxon>
    </lineage>
</organism>
<sequence length="97" mass="10664">MRGGHPAAVALVHSGHHRERRPPGHHRERCPAGHRRYRSLAIIATVCSADQPPSRGPAPGQRRRHAAAVALVLRPLSPHPACDHRLSVSFWFLCQVG</sequence>